<dbReference type="Proteomes" id="UP000324101">
    <property type="component" value="Chromosome"/>
</dbReference>
<accession>A0A5P2DIT6</accession>
<reference evidence="5 6" key="1">
    <citation type="submission" date="2018-05" db="EMBL/GenBank/DDBJ databases">
        <title>Streptomyces venezuelae.</title>
        <authorList>
            <person name="Kim W."/>
            <person name="Lee N."/>
            <person name="Cho B.-K."/>
        </authorList>
    </citation>
    <scope>NUCLEOTIDE SEQUENCE [LARGE SCALE GENOMIC DNA]</scope>
    <source>
        <strain evidence="5 6">ATCC 21018</strain>
    </source>
</reference>
<dbReference type="Gene3D" id="3.80.10.10">
    <property type="entry name" value="Ribonuclease Inhibitor"/>
    <property type="match status" value="1"/>
</dbReference>
<evidence type="ECO:0000259" key="4">
    <source>
        <dbReference type="PROSITE" id="PS50837"/>
    </source>
</evidence>
<evidence type="ECO:0000313" key="5">
    <source>
        <dbReference type="EMBL" id="QES54078.1"/>
    </source>
</evidence>
<dbReference type="PROSITE" id="PS50837">
    <property type="entry name" value="NACHT"/>
    <property type="match status" value="1"/>
</dbReference>
<dbReference type="RefSeq" id="WP_150256861.1">
    <property type="nucleotide sequence ID" value="NZ_CP029189.1"/>
</dbReference>
<evidence type="ECO:0000256" key="1">
    <source>
        <dbReference type="ARBA" id="ARBA00022741"/>
    </source>
</evidence>
<feature type="domain" description="NACHT" evidence="4">
    <location>
        <begin position="250"/>
        <end position="577"/>
    </location>
</feature>
<dbReference type="InterPro" id="IPR032675">
    <property type="entry name" value="LRR_dom_sf"/>
</dbReference>
<organism evidence="5 6">
    <name type="scientific">Streptomyces venezuelae</name>
    <dbReference type="NCBI Taxonomy" id="54571"/>
    <lineage>
        <taxon>Bacteria</taxon>
        <taxon>Bacillati</taxon>
        <taxon>Actinomycetota</taxon>
        <taxon>Actinomycetes</taxon>
        <taxon>Kitasatosporales</taxon>
        <taxon>Streptomycetaceae</taxon>
        <taxon>Streptomyces</taxon>
    </lineage>
</organism>
<dbReference type="Pfam" id="PF22733">
    <property type="entry name" value="NNH1"/>
    <property type="match status" value="1"/>
</dbReference>
<name>A0A5P2DIT6_STRVZ</name>
<dbReference type="Gene3D" id="3.40.50.300">
    <property type="entry name" value="P-loop containing nucleotide triphosphate hydrolases"/>
    <property type="match status" value="1"/>
</dbReference>
<keyword evidence="1" id="KW-0547">Nucleotide-binding</keyword>
<keyword evidence="2 5" id="KW-0067">ATP-binding</keyword>
<dbReference type="InterPro" id="IPR027417">
    <property type="entry name" value="P-loop_NTPase"/>
</dbReference>
<dbReference type="PANTHER" id="PTHR46844">
    <property type="entry name" value="SLR5058 PROTEIN"/>
    <property type="match status" value="1"/>
</dbReference>
<proteinExistence type="predicted"/>
<evidence type="ECO:0000256" key="3">
    <source>
        <dbReference type="SAM" id="MobiDB-lite"/>
    </source>
</evidence>
<evidence type="ECO:0000313" key="6">
    <source>
        <dbReference type="Proteomes" id="UP000324101"/>
    </source>
</evidence>
<dbReference type="InterPro" id="IPR007111">
    <property type="entry name" value="NACHT_NTPase"/>
</dbReference>
<gene>
    <name evidence="5" type="ORF">DEJ51_07310</name>
</gene>
<dbReference type="AlphaFoldDB" id="A0A5P2DIT6"/>
<dbReference type="EMBL" id="CP029189">
    <property type="protein sequence ID" value="QES54078.1"/>
    <property type="molecule type" value="Genomic_DNA"/>
</dbReference>
<dbReference type="PANTHER" id="PTHR46844:SF1">
    <property type="entry name" value="SLR5058 PROTEIN"/>
    <property type="match status" value="1"/>
</dbReference>
<evidence type="ECO:0000256" key="2">
    <source>
        <dbReference type="ARBA" id="ARBA00022840"/>
    </source>
</evidence>
<dbReference type="Pfam" id="PF05729">
    <property type="entry name" value="NACHT"/>
    <property type="match status" value="1"/>
</dbReference>
<protein>
    <submittedName>
        <fullName evidence="5">ATP-binding protein</fullName>
    </submittedName>
</protein>
<dbReference type="SUPFAM" id="SSF52540">
    <property type="entry name" value="P-loop containing nucleoside triphosphate hydrolases"/>
    <property type="match status" value="1"/>
</dbReference>
<dbReference type="InterPro" id="IPR054547">
    <property type="entry name" value="NNH1"/>
</dbReference>
<sequence length="1021" mass="110411">MTGWETVVLRVAGTAAGALVRSLLARVPGAGLTADPARPAPRWRKPPPELGEGEMRRLTGALAARLGPEGTALPEHERLAALDAVGDAFAELGPLDAEALFATDLDPTALAAAVPPPPAGLSPSAEALYGRLVRLCCTHAVEYLTTLPGFGARAGVELVRRTGELARAVDRLGAAGDGTAYAFEERYAQYVAHTHGRLRLFGLTLSRSRQEWPLDVAYISLSVSGDQVPPGGPDLGQASVRAEQALAAADRVLLRGPAGSGKSTLMQWLALDAARQSAGPWSTCVPFVLRLRSFTASGDLPLPEDFLRAGAVPLSAPPGWVEDLMLSGRALVLVDGVDEVPQRLRTRTESWLRSLVAAYPKARYVVTTRPSAVPEDWLAGLGFAPHSMLPMEQKDIRSFVAHWHAAARAEGQEVDAYEASLLEAVSSRRDLARLATNPLMCALLCALNQDRRMQLPRARKELYDAALDMLLVRRDTEREISGVEGVYLTREEQVALLQRLAYWLIRNGQLEAGRDEAVEMVGEWLDAMPQVRAQGGAEQVFSHLLIRSGLLLEPFPGSVTFVHRTFQDYLGAKAAVESRDFGVLVKNAHDDSWDDVVRMAVGHARPDERARLLKGLLKRADKVKGARDRLVLLAAACLEHAPELDPGVRAEIQSRTGDLLPPQRISQAEELARAGELVLDLLPGPAGLTETEAAAIVRTAALVGGPQALGRIARFRTDARPQVVVELADNWRRFRTADYVESVLAHVDLGATYVSVYTSEELAHLPLLAHARHVSLRDGHWLPDAVVSRPDLEGLTIHRDDRLTDLSPLAALHDLRYLGLYECPRIEDLGPLSGLPLRSLGLSRIAARASLAPLATLPSLTNFTLDSKAGIAELSDLPLPGTLRSLALFKGAVWVGLKGLERWPALDMLTISGERQALQLAAQPSVPALRLLQLNGMTVVPSMLVRHQELTGLTLLTCTLGSGLEPLLALPHLNRLVVSFCGGPVDLSPLAPRDDLVVEVYGPNNLLGTELFPPERLRYMS</sequence>
<feature type="region of interest" description="Disordered" evidence="3">
    <location>
        <begin position="34"/>
        <end position="53"/>
    </location>
</feature>
<dbReference type="SUPFAM" id="SSF52058">
    <property type="entry name" value="L domain-like"/>
    <property type="match status" value="1"/>
</dbReference>
<dbReference type="OrthoDB" id="135105at2"/>
<dbReference type="GO" id="GO:0005524">
    <property type="term" value="F:ATP binding"/>
    <property type="evidence" value="ECO:0007669"/>
    <property type="project" value="UniProtKB-KW"/>
</dbReference>